<organism evidence="11 12">
    <name type="scientific">Malaciobacter halophilus</name>
    <dbReference type="NCBI Taxonomy" id="197482"/>
    <lineage>
        <taxon>Bacteria</taxon>
        <taxon>Pseudomonadati</taxon>
        <taxon>Campylobacterota</taxon>
        <taxon>Epsilonproteobacteria</taxon>
        <taxon>Campylobacterales</taxon>
        <taxon>Arcobacteraceae</taxon>
        <taxon>Malaciobacter</taxon>
    </lineage>
</organism>
<dbReference type="SUPFAM" id="SSF52540">
    <property type="entry name" value="P-loop containing nucleoside triphosphate hydrolases"/>
    <property type="match status" value="1"/>
</dbReference>
<evidence type="ECO:0000256" key="1">
    <source>
        <dbReference type="ARBA" id="ARBA00004651"/>
    </source>
</evidence>
<dbReference type="GO" id="GO:0140359">
    <property type="term" value="F:ABC-type transporter activity"/>
    <property type="evidence" value="ECO:0007669"/>
    <property type="project" value="InterPro"/>
</dbReference>
<evidence type="ECO:0000259" key="9">
    <source>
        <dbReference type="PROSITE" id="PS50893"/>
    </source>
</evidence>
<dbReference type="PANTHER" id="PTHR24221">
    <property type="entry name" value="ATP-BINDING CASSETTE SUB-FAMILY B"/>
    <property type="match status" value="1"/>
</dbReference>
<dbReference type="PROSITE" id="PS50893">
    <property type="entry name" value="ABC_TRANSPORTER_2"/>
    <property type="match status" value="1"/>
</dbReference>
<dbReference type="CDD" id="cd07346">
    <property type="entry name" value="ABC_6TM_exporters"/>
    <property type="match status" value="1"/>
</dbReference>
<sequence length="595" mass="66393">MENEKMKKSLWAIMKPVNLHINSAILLAAFSGITSVIALTFLAFVVSLAVDKNATFLGITMDFNTAFIYLAVITFISFFSRKYAFIISHFGAFKLEEILRINLSKHLAKVPLGFITTTGTGRLKKVLLDDIKNLHAFVADTTPMIGRSISTPIASLILMLIIDYRLAFASIVVLILGVIIMSYVMKDSQVYRNAYENSQSNINKAVVEFVQAMPIVRTFDDGTSSFKRYNESLENYKTNLKNWINETGVAAKFAMAILSPMPTILAVSGIGAYFVLQGSLDLVSFLAVLLIATGMSDALMPLMWMSNFVKKSQAAAYRIADISNEEELYYSNKIKELNSFDIEFKNVGFKYENRDSNALENINFEVKQGTKTAIIGSSGAGKSTIAKLIPRFWDVNSGEILIGNQNIKDIDSKTLMNSVAFVFQDTYLFHDTIKNNIKLANEKATDEQVIQACKAAQIHEFIMTLPKGYDTIVGDKGSRLSGGQKQRVTIARAILRDAKIIVLDEATSYADAQNEEKLIKALANLTKNKTVIIIAHRLSTIKDANQILLFEKGKLIAKGTHEELIKNSFDYIDLYTSYEKAYNWDIDNKGNHNDK</sequence>
<dbReference type="GO" id="GO:0005886">
    <property type="term" value="C:plasma membrane"/>
    <property type="evidence" value="ECO:0007669"/>
    <property type="project" value="UniProtKB-SubCell"/>
</dbReference>
<comment type="caution">
    <text evidence="11">The sequence shown here is derived from an EMBL/GenBank/DDBJ whole genome shotgun (WGS) entry which is preliminary data.</text>
</comment>
<feature type="transmembrane region" description="Helical" evidence="8">
    <location>
        <begin position="282"/>
        <end position="304"/>
    </location>
</feature>
<feature type="transmembrane region" description="Helical" evidence="8">
    <location>
        <begin position="56"/>
        <end position="79"/>
    </location>
</feature>
<dbReference type="FunFam" id="3.40.50.300:FF:000287">
    <property type="entry name" value="Multidrug ABC transporter ATP-binding protein"/>
    <property type="match status" value="1"/>
</dbReference>
<dbReference type="GO" id="GO:0005524">
    <property type="term" value="F:ATP binding"/>
    <property type="evidence" value="ECO:0007669"/>
    <property type="project" value="UniProtKB-KW"/>
</dbReference>
<dbReference type="InterPro" id="IPR017871">
    <property type="entry name" value="ABC_transporter-like_CS"/>
</dbReference>
<dbReference type="InterPro" id="IPR003439">
    <property type="entry name" value="ABC_transporter-like_ATP-bd"/>
</dbReference>
<evidence type="ECO:0000259" key="10">
    <source>
        <dbReference type="PROSITE" id="PS50929"/>
    </source>
</evidence>
<accession>A0A2N1J3Q0</accession>
<dbReference type="InterPro" id="IPR039421">
    <property type="entry name" value="Type_1_exporter"/>
</dbReference>
<comment type="subcellular location">
    <subcellularLocation>
        <location evidence="1">Cell membrane</location>
        <topology evidence="1">Multi-pass membrane protein</topology>
    </subcellularLocation>
</comment>
<feature type="transmembrane region" description="Helical" evidence="8">
    <location>
        <begin position="168"/>
        <end position="185"/>
    </location>
</feature>
<keyword evidence="3 8" id="KW-0812">Transmembrane</keyword>
<evidence type="ECO:0000256" key="3">
    <source>
        <dbReference type="ARBA" id="ARBA00022692"/>
    </source>
</evidence>
<dbReference type="GO" id="GO:0034040">
    <property type="term" value="F:ATPase-coupled lipid transmembrane transporter activity"/>
    <property type="evidence" value="ECO:0007669"/>
    <property type="project" value="TreeGrafter"/>
</dbReference>
<feature type="transmembrane region" description="Helical" evidence="8">
    <location>
        <begin position="21"/>
        <end position="50"/>
    </location>
</feature>
<dbReference type="GO" id="GO:0016887">
    <property type="term" value="F:ATP hydrolysis activity"/>
    <property type="evidence" value="ECO:0007669"/>
    <property type="project" value="InterPro"/>
</dbReference>
<feature type="domain" description="ABC transporter" evidence="9">
    <location>
        <begin position="342"/>
        <end position="577"/>
    </location>
</feature>
<dbReference type="Gene3D" id="3.40.50.300">
    <property type="entry name" value="P-loop containing nucleotide triphosphate hydrolases"/>
    <property type="match status" value="1"/>
</dbReference>
<dbReference type="OrthoDB" id="9772049at2"/>
<evidence type="ECO:0000256" key="5">
    <source>
        <dbReference type="ARBA" id="ARBA00022840"/>
    </source>
</evidence>
<dbReference type="Gene3D" id="1.20.1560.10">
    <property type="entry name" value="ABC transporter type 1, transmembrane domain"/>
    <property type="match status" value="1"/>
</dbReference>
<dbReference type="PROSITE" id="PS50929">
    <property type="entry name" value="ABC_TM1F"/>
    <property type="match status" value="1"/>
</dbReference>
<dbReference type="Pfam" id="PF00664">
    <property type="entry name" value="ABC_membrane"/>
    <property type="match status" value="1"/>
</dbReference>
<evidence type="ECO:0000313" key="11">
    <source>
        <dbReference type="EMBL" id="PKI81190.1"/>
    </source>
</evidence>
<evidence type="ECO:0000256" key="8">
    <source>
        <dbReference type="SAM" id="Phobius"/>
    </source>
</evidence>
<dbReference type="InterPro" id="IPR003593">
    <property type="entry name" value="AAA+_ATPase"/>
</dbReference>
<keyword evidence="2" id="KW-0813">Transport</keyword>
<dbReference type="Pfam" id="PF00005">
    <property type="entry name" value="ABC_tran"/>
    <property type="match status" value="1"/>
</dbReference>
<evidence type="ECO:0000256" key="4">
    <source>
        <dbReference type="ARBA" id="ARBA00022741"/>
    </source>
</evidence>
<proteinExistence type="predicted"/>
<name>A0A2N1J3Q0_9BACT</name>
<keyword evidence="7 8" id="KW-0472">Membrane</keyword>
<dbReference type="InterPro" id="IPR011527">
    <property type="entry name" value="ABC1_TM_dom"/>
</dbReference>
<gene>
    <name evidence="11" type="ORF">CP960_05440</name>
</gene>
<evidence type="ECO:0000256" key="7">
    <source>
        <dbReference type="ARBA" id="ARBA00023136"/>
    </source>
</evidence>
<evidence type="ECO:0000256" key="2">
    <source>
        <dbReference type="ARBA" id="ARBA00022448"/>
    </source>
</evidence>
<dbReference type="EMBL" id="NXIF01000021">
    <property type="protein sequence ID" value="PKI81190.1"/>
    <property type="molecule type" value="Genomic_DNA"/>
</dbReference>
<dbReference type="InterPro" id="IPR036640">
    <property type="entry name" value="ABC1_TM_sf"/>
</dbReference>
<reference evidence="11 12" key="1">
    <citation type="submission" date="2017-09" db="EMBL/GenBank/DDBJ databases">
        <title>Genomics of the genus Arcobacter.</title>
        <authorList>
            <person name="Perez-Cataluna A."/>
            <person name="Figueras M.J."/>
            <person name="Salas-Masso N."/>
        </authorList>
    </citation>
    <scope>NUCLEOTIDE SEQUENCE [LARGE SCALE GENOMIC DNA]</scope>
    <source>
        <strain evidence="11 12">DSM 18005</strain>
    </source>
</reference>
<keyword evidence="4" id="KW-0547">Nucleotide-binding</keyword>
<dbReference type="SUPFAM" id="SSF90123">
    <property type="entry name" value="ABC transporter transmembrane region"/>
    <property type="match status" value="1"/>
</dbReference>
<evidence type="ECO:0000256" key="6">
    <source>
        <dbReference type="ARBA" id="ARBA00022989"/>
    </source>
</evidence>
<dbReference type="KEGG" id="ahs:AHALO_0377"/>
<feature type="transmembrane region" description="Helical" evidence="8">
    <location>
        <begin position="253"/>
        <end position="276"/>
    </location>
</feature>
<keyword evidence="6 8" id="KW-1133">Transmembrane helix</keyword>
<dbReference type="RefSeq" id="WP_101184404.1">
    <property type="nucleotide sequence ID" value="NZ_CP031218.1"/>
</dbReference>
<dbReference type="SMART" id="SM00382">
    <property type="entry name" value="AAA"/>
    <property type="match status" value="1"/>
</dbReference>
<dbReference type="Proteomes" id="UP000233248">
    <property type="component" value="Unassembled WGS sequence"/>
</dbReference>
<dbReference type="PROSITE" id="PS00211">
    <property type="entry name" value="ABC_TRANSPORTER_1"/>
    <property type="match status" value="1"/>
</dbReference>
<feature type="domain" description="ABC transmembrane type-1" evidence="10">
    <location>
        <begin position="24"/>
        <end position="311"/>
    </location>
</feature>
<evidence type="ECO:0000313" key="12">
    <source>
        <dbReference type="Proteomes" id="UP000233248"/>
    </source>
</evidence>
<keyword evidence="12" id="KW-1185">Reference proteome</keyword>
<dbReference type="PANTHER" id="PTHR24221:SF397">
    <property type="entry name" value="ABC TRANSPORTER, ATP-BINDING TRANSMEMBRANE PROTEIN"/>
    <property type="match status" value="1"/>
</dbReference>
<dbReference type="InterPro" id="IPR027417">
    <property type="entry name" value="P-loop_NTPase"/>
</dbReference>
<protein>
    <submittedName>
        <fullName evidence="11">ABC transporter ATP-binding protein/permease</fullName>
    </submittedName>
</protein>
<keyword evidence="5 11" id="KW-0067">ATP-binding</keyword>
<dbReference type="AlphaFoldDB" id="A0A2N1J3Q0"/>